<evidence type="ECO:0000256" key="5">
    <source>
        <dbReference type="RuleBase" id="RU000612"/>
    </source>
</evidence>
<dbReference type="PANTHER" id="PTHR11469:SF1">
    <property type="entry name" value="GLUCOSE-6-PHOSPHATE ISOMERASE"/>
    <property type="match status" value="1"/>
</dbReference>
<dbReference type="Pfam" id="PF00342">
    <property type="entry name" value="PGI"/>
    <property type="match status" value="1"/>
</dbReference>
<dbReference type="PRINTS" id="PR00662">
    <property type="entry name" value="G6PISOMERASE"/>
</dbReference>
<dbReference type="Proteomes" id="UP000836597">
    <property type="component" value="Chromosome"/>
</dbReference>
<comment type="function">
    <text evidence="4">Catalyzes the reversible isomerization of glucose-6-phosphate to fructose-6-phosphate.</text>
</comment>
<dbReference type="GO" id="GO:0005829">
    <property type="term" value="C:cytosol"/>
    <property type="evidence" value="ECO:0007669"/>
    <property type="project" value="TreeGrafter"/>
</dbReference>
<dbReference type="GO" id="GO:0004347">
    <property type="term" value="F:glucose-6-phosphate isomerase activity"/>
    <property type="evidence" value="ECO:0007669"/>
    <property type="project" value="UniProtKB-UniRule"/>
</dbReference>
<dbReference type="Proteomes" id="UP001071230">
    <property type="component" value="Unassembled WGS sequence"/>
</dbReference>
<keyword evidence="3 4" id="KW-0413">Isomerase</keyword>
<dbReference type="InterPro" id="IPR035482">
    <property type="entry name" value="SIS_PGI_2"/>
</dbReference>
<dbReference type="EMBL" id="LR746496">
    <property type="protein sequence ID" value="CAA7600753.1"/>
    <property type="molecule type" value="Genomic_DNA"/>
</dbReference>
<dbReference type="EC" id="5.3.1.9" evidence="4"/>
<feature type="active site" evidence="4">
    <location>
        <position position="413"/>
    </location>
</feature>
<dbReference type="KEGG" id="aacx:DEACI_1406"/>
<keyword evidence="2 4" id="KW-0324">Glycolysis</keyword>
<dbReference type="CDD" id="cd05016">
    <property type="entry name" value="SIS_PGI_2"/>
    <property type="match status" value="1"/>
</dbReference>
<keyword evidence="1 4" id="KW-0312">Gluconeogenesis</keyword>
<dbReference type="Gene3D" id="3.40.50.10490">
    <property type="entry name" value="Glucose-6-phosphate isomerase like protein, domain 1"/>
    <property type="match status" value="2"/>
</dbReference>
<dbReference type="GO" id="GO:0006094">
    <property type="term" value="P:gluconeogenesis"/>
    <property type="evidence" value="ECO:0007669"/>
    <property type="project" value="UniProtKB-UniRule"/>
</dbReference>
<evidence type="ECO:0000313" key="7">
    <source>
        <dbReference type="EMBL" id="CEJ07993.1"/>
    </source>
</evidence>
<proteinExistence type="inferred from homology"/>
<dbReference type="InterPro" id="IPR046348">
    <property type="entry name" value="SIS_dom_sf"/>
</dbReference>
<evidence type="ECO:0000256" key="2">
    <source>
        <dbReference type="ARBA" id="ARBA00023152"/>
    </source>
</evidence>
<comment type="catalytic activity">
    <reaction evidence="4 5">
        <text>alpha-D-glucose 6-phosphate = beta-D-fructose 6-phosphate</text>
        <dbReference type="Rhea" id="RHEA:11816"/>
        <dbReference type="ChEBI" id="CHEBI:57634"/>
        <dbReference type="ChEBI" id="CHEBI:58225"/>
        <dbReference type="EC" id="5.3.1.9"/>
    </reaction>
</comment>
<comment type="pathway">
    <text evidence="4">Carbohydrate biosynthesis; gluconeogenesis.</text>
</comment>
<dbReference type="PROSITE" id="PS00174">
    <property type="entry name" value="P_GLUCOSE_ISOMERASE_2"/>
    <property type="match status" value="1"/>
</dbReference>
<evidence type="ECO:0000313" key="6">
    <source>
        <dbReference type="EMBL" id="CAA7600753.1"/>
    </source>
</evidence>
<dbReference type="InterPro" id="IPR001672">
    <property type="entry name" value="G6P_Isomerase"/>
</dbReference>
<dbReference type="EMBL" id="CDGJ01000075">
    <property type="protein sequence ID" value="CEJ07993.1"/>
    <property type="molecule type" value="Genomic_DNA"/>
</dbReference>
<dbReference type="NCBIfam" id="NF010697">
    <property type="entry name" value="PRK14097.1"/>
    <property type="match status" value="1"/>
</dbReference>
<dbReference type="RefSeq" id="WP_240984377.1">
    <property type="nucleotide sequence ID" value="NZ_CDGJ01000075.1"/>
</dbReference>
<dbReference type="PANTHER" id="PTHR11469">
    <property type="entry name" value="GLUCOSE-6-PHOSPHATE ISOMERASE"/>
    <property type="match status" value="1"/>
</dbReference>
<accession>A0A8S0VWD8</accession>
<comment type="subcellular location">
    <subcellularLocation>
        <location evidence="4">Cytoplasm</location>
    </subcellularLocation>
</comment>
<organism evidence="6">
    <name type="scientific">Acididesulfobacillus acetoxydans</name>
    <dbReference type="NCBI Taxonomy" id="1561005"/>
    <lineage>
        <taxon>Bacteria</taxon>
        <taxon>Bacillati</taxon>
        <taxon>Bacillota</taxon>
        <taxon>Clostridia</taxon>
        <taxon>Eubacteriales</taxon>
        <taxon>Peptococcaceae</taxon>
        <taxon>Acididesulfobacillus</taxon>
    </lineage>
</organism>
<gene>
    <name evidence="4" type="primary">pgi</name>
    <name evidence="6" type="ORF">DEACI_1406</name>
    <name evidence="7" type="ORF">DEACI_2468</name>
</gene>
<keyword evidence="8" id="KW-1185">Reference proteome</keyword>
<comment type="caution">
    <text evidence="4">Lacks conserved residue(s) required for the propagation of feature annotation.</text>
</comment>
<dbReference type="PROSITE" id="PS51463">
    <property type="entry name" value="P_GLUCOSE_ISOMERASE_3"/>
    <property type="match status" value="1"/>
</dbReference>
<dbReference type="GO" id="GO:0097367">
    <property type="term" value="F:carbohydrate derivative binding"/>
    <property type="evidence" value="ECO:0007669"/>
    <property type="project" value="InterPro"/>
</dbReference>
<dbReference type="InterPro" id="IPR018189">
    <property type="entry name" value="Phosphoglucose_isomerase_CS"/>
</dbReference>
<evidence type="ECO:0000256" key="3">
    <source>
        <dbReference type="ARBA" id="ARBA00023235"/>
    </source>
</evidence>
<name>A0A8S0VWD8_9FIRM</name>
<comment type="similarity">
    <text evidence="4 5">Belongs to the GPI family.</text>
</comment>
<dbReference type="AlphaFoldDB" id="A0A8S0VWD8"/>
<dbReference type="GO" id="GO:0048029">
    <property type="term" value="F:monosaccharide binding"/>
    <property type="evidence" value="ECO:0007669"/>
    <property type="project" value="TreeGrafter"/>
</dbReference>
<dbReference type="SUPFAM" id="SSF53697">
    <property type="entry name" value="SIS domain"/>
    <property type="match status" value="1"/>
</dbReference>
<reference evidence="7" key="1">
    <citation type="submission" date="2014-11" db="EMBL/GenBank/DDBJ databases">
        <authorList>
            <person name="Hornung B.V."/>
        </authorList>
    </citation>
    <scope>NUCLEOTIDE SEQUENCE</scope>
    <source>
        <strain evidence="7">INE</strain>
    </source>
</reference>
<dbReference type="GO" id="GO:0006096">
    <property type="term" value="P:glycolytic process"/>
    <property type="evidence" value="ECO:0007669"/>
    <property type="project" value="UniProtKB-UniRule"/>
</dbReference>
<evidence type="ECO:0000313" key="8">
    <source>
        <dbReference type="Proteomes" id="UP001071230"/>
    </source>
</evidence>
<evidence type="ECO:0000256" key="4">
    <source>
        <dbReference type="HAMAP-Rule" id="MF_00473"/>
    </source>
</evidence>
<dbReference type="HAMAP" id="MF_00473">
    <property type="entry name" value="G6P_isomerase"/>
    <property type="match status" value="1"/>
</dbReference>
<dbReference type="GO" id="GO:0051156">
    <property type="term" value="P:glucose 6-phosphate metabolic process"/>
    <property type="evidence" value="ECO:0007669"/>
    <property type="project" value="TreeGrafter"/>
</dbReference>
<keyword evidence="4" id="KW-0963">Cytoplasm</keyword>
<protein>
    <recommendedName>
        <fullName evidence="4">Glucose-6-phosphate isomerase</fullName>
        <shortName evidence="4">GPI</shortName>
        <ecNumber evidence="4">5.3.1.9</ecNumber>
    </recommendedName>
    <alternativeName>
        <fullName evidence="4">Phosphoglucose isomerase</fullName>
        <shortName evidence="4">PGI</shortName>
    </alternativeName>
    <alternativeName>
        <fullName evidence="4">Phosphohexose isomerase</fullName>
        <shortName evidence="4">PHI</shortName>
    </alternativeName>
</protein>
<feature type="active site" description="Proton donor" evidence="4">
    <location>
        <position position="278"/>
    </location>
</feature>
<sequence>MGIELDYTNIAAFVSKSEIDAAIESKKRLMEHLLAPVKENTDSLGWIDPNTLVNQKLLTSIQKKAEEIREKADIFVLIGVGGSNQGARALIEAMGDGKVEILYAGNNLSPKYLGKIMSRLAEKSVYVNVIAKNFATLEPGIAFRVLRHYMEQRYGLEEAARRTIATGTLNSSSLEQLGKMKGYTLLPFPLNVGGRYSVLSAVGLLPIAVAGIEIGELLKGARDEKKVIHSRIPAKNPAVIYGALRNILLAKGYRIEILSYFEPSLSYFAKWWVQLFAETEGKDGRGIYPSMCSFTEDLHSLGQYIQEGPRILFETFLNFENERAHYSLPREERDLDGFSYIEGKDFAHLNRTAFEATVGAHVEGGVPCLILNIPELTPYNMGQLFYFFEYACYVSASLLGVNPFNQPGVEAYKSKMFAALGRSVDI</sequence>
<evidence type="ECO:0000256" key="1">
    <source>
        <dbReference type="ARBA" id="ARBA00022432"/>
    </source>
</evidence>
<comment type="pathway">
    <text evidence="4 5">Carbohydrate degradation; glycolysis; D-glyceraldehyde 3-phosphate and glycerone phosphate from D-glucose: step 2/4.</text>
</comment>
<reference evidence="6" key="2">
    <citation type="submission" date="2020-01" db="EMBL/GenBank/DDBJ databases">
        <authorList>
            <person name="Hornung B."/>
        </authorList>
    </citation>
    <scope>NUCLEOTIDE SEQUENCE</scope>
    <source>
        <strain evidence="6">PacBioINE</strain>
    </source>
</reference>